<sequence>MKKNYLKWILGGLTVSAAAVLLDSLILEKYFFDIQNYTIGKQGGKDKLKLILLTDLHFKKALLPHHHKLANTVNELKPDLILITGDTLDSTGELQPMEEFFTLLNPATAKVAIPGNNDYRADASIEQLKQVYQRHNCDLLINESKAYTLRGHRLMVTGLDDFIEGESNTEAALVNVGNEEYHILLVHSPLQQESAMKQVKVINQNRAADDHLNISYIFAGHNHGGQIRLPGYVPKLPNKSGSYVNGWYNDSPPYLYVSRGFGTSTLPLRFFARAEVTVFKYTV</sequence>
<keyword evidence="2" id="KW-0378">Hydrolase</keyword>
<accession>A0ABW3SQP4</accession>
<keyword evidence="1" id="KW-0479">Metal-binding</keyword>
<keyword evidence="5" id="KW-1185">Reference proteome</keyword>
<dbReference type="SUPFAM" id="SSF56300">
    <property type="entry name" value="Metallo-dependent phosphatases"/>
    <property type="match status" value="1"/>
</dbReference>
<dbReference type="Proteomes" id="UP001597094">
    <property type="component" value="Unassembled WGS sequence"/>
</dbReference>
<evidence type="ECO:0000256" key="2">
    <source>
        <dbReference type="ARBA" id="ARBA00022801"/>
    </source>
</evidence>
<dbReference type="PANTHER" id="PTHR31302:SF31">
    <property type="entry name" value="PHOSPHODIESTERASE YAEI"/>
    <property type="match status" value="1"/>
</dbReference>
<dbReference type="RefSeq" id="WP_377527023.1">
    <property type="nucleotide sequence ID" value="NZ_JBHTLD010000082.1"/>
</dbReference>
<proteinExistence type="predicted"/>
<evidence type="ECO:0000313" key="5">
    <source>
        <dbReference type="Proteomes" id="UP001597094"/>
    </source>
</evidence>
<feature type="domain" description="Calcineurin-like phosphoesterase" evidence="3">
    <location>
        <begin position="49"/>
        <end position="224"/>
    </location>
</feature>
<dbReference type="InterPro" id="IPR004843">
    <property type="entry name" value="Calcineurin-like_PHP"/>
</dbReference>
<evidence type="ECO:0000256" key="1">
    <source>
        <dbReference type="ARBA" id="ARBA00022723"/>
    </source>
</evidence>
<dbReference type="InterPro" id="IPR029052">
    <property type="entry name" value="Metallo-depent_PP-like"/>
</dbReference>
<gene>
    <name evidence="4" type="ORF">ACFQ2O_10520</name>
</gene>
<comment type="caution">
    <text evidence="4">The sequence shown here is derived from an EMBL/GenBank/DDBJ whole genome shotgun (WGS) entry which is preliminary data.</text>
</comment>
<evidence type="ECO:0000313" key="4">
    <source>
        <dbReference type="EMBL" id="MFD1186640.1"/>
    </source>
</evidence>
<protein>
    <submittedName>
        <fullName evidence="4">Metallophosphoesterase</fullName>
    </submittedName>
</protein>
<dbReference type="Gene3D" id="3.60.21.10">
    <property type="match status" value="1"/>
</dbReference>
<dbReference type="InterPro" id="IPR051158">
    <property type="entry name" value="Metallophosphoesterase_sf"/>
</dbReference>
<dbReference type="Pfam" id="PF00149">
    <property type="entry name" value="Metallophos"/>
    <property type="match status" value="1"/>
</dbReference>
<name>A0ABW3SQP4_9BACT</name>
<dbReference type="EMBL" id="JBHTLD010000082">
    <property type="protein sequence ID" value="MFD1186640.1"/>
    <property type="molecule type" value="Genomic_DNA"/>
</dbReference>
<organism evidence="4 5">
    <name type="scientific">Pontibacter rugosus</name>
    <dbReference type="NCBI Taxonomy" id="1745966"/>
    <lineage>
        <taxon>Bacteria</taxon>
        <taxon>Pseudomonadati</taxon>
        <taxon>Bacteroidota</taxon>
        <taxon>Cytophagia</taxon>
        <taxon>Cytophagales</taxon>
        <taxon>Hymenobacteraceae</taxon>
        <taxon>Pontibacter</taxon>
    </lineage>
</organism>
<reference evidence="5" key="1">
    <citation type="journal article" date="2019" name="Int. J. Syst. Evol. Microbiol.">
        <title>The Global Catalogue of Microorganisms (GCM) 10K type strain sequencing project: providing services to taxonomists for standard genome sequencing and annotation.</title>
        <authorList>
            <consortium name="The Broad Institute Genomics Platform"/>
            <consortium name="The Broad Institute Genome Sequencing Center for Infectious Disease"/>
            <person name="Wu L."/>
            <person name="Ma J."/>
        </authorList>
    </citation>
    <scope>NUCLEOTIDE SEQUENCE [LARGE SCALE GENOMIC DNA]</scope>
    <source>
        <strain evidence="5">JCM 31319</strain>
    </source>
</reference>
<dbReference type="PANTHER" id="PTHR31302">
    <property type="entry name" value="TRANSMEMBRANE PROTEIN WITH METALLOPHOSPHOESTERASE DOMAIN-RELATED"/>
    <property type="match status" value="1"/>
</dbReference>
<evidence type="ECO:0000259" key="3">
    <source>
        <dbReference type="Pfam" id="PF00149"/>
    </source>
</evidence>